<comment type="catalytic activity">
    <reaction evidence="30">
        <text>hexadecanoyl-[ACP] + malonyl-[ACP] + H(+) = 3-oxooctadecanoyl-[ACP] + holo-[ACP] + CO2</text>
        <dbReference type="Rhea" id="RHEA:41916"/>
        <dbReference type="Rhea" id="RHEA-COMP:9623"/>
        <dbReference type="Rhea" id="RHEA-COMP:9652"/>
        <dbReference type="Rhea" id="RHEA-COMP:9653"/>
        <dbReference type="Rhea" id="RHEA-COMP:9685"/>
        <dbReference type="ChEBI" id="CHEBI:15378"/>
        <dbReference type="ChEBI" id="CHEBI:16526"/>
        <dbReference type="ChEBI" id="CHEBI:64479"/>
        <dbReference type="ChEBI" id="CHEBI:78449"/>
        <dbReference type="ChEBI" id="CHEBI:78483"/>
        <dbReference type="ChEBI" id="CHEBI:78487"/>
    </reaction>
    <physiologicalReaction direction="left-to-right" evidence="30">
        <dbReference type="Rhea" id="RHEA:41917"/>
    </physiologicalReaction>
</comment>
<feature type="active site" description="Proton donor; for dehydratase activity" evidence="49">
    <location>
        <position position="4254"/>
    </location>
</feature>
<dbReference type="Pfam" id="PF00550">
    <property type="entry name" value="PP-binding"/>
    <property type="match status" value="1"/>
</dbReference>
<comment type="catalytic activity">
    <reaction evidence="44">
        <text>3-oxohexadecanoyl-[ACP] + NADPH + H(+) = (3R)-hydroxyhexadecanoyl-[ACP] + NADP(+)</text>
        <dbReference type="Rhea" id="RHEA:41904"/>
        <dbReference type="Rhea" id="RHEA-COMP:9649"/>
        <dbReference type="Rhea" id="RHEA-COMP:9650"/>
        <dbReference type="ChEBI" id="CHEBI:15378"/>
        <dbReference type="ChEBI" id="CHEBI:57783"/>
        <dbReference type="ChEBI" id="CHEBI:58349"/>
        <dbReference type="ChEBI" id="CHEBI:78478"/>
        <dbReference type="ChEBI" id="CHEBI:78480"/>
    </reaction>
    <physiologicalReaction direction="left-to-right" evidence="44">
        <dbReference type="Rhea" id="RHEA:41905"/>
    </physiologicalReaction>
</comment>
<dbReference type="InterPro" id="IPR049552">
    <property type="entry name" value="PKS_DH_N"/>
</dbReference>
<dbReference type="Pfam" id="PF21089">
    <property type="entry name" value="PKS_DH_N"/>
    <property type="match status" value="1"/>
</dbReference>
<dbReference type="Gene3D" id="3.90.180.10">
    <property type="entry name" value="Medium-chain alcohol dehydrogenases, catalytic domain"/>
    <property type="match status" value="3"/>
</dbReference>
<dbReference type="SMART" id="SM00823">
    <property type="entry name" value="PKS_PP"/>
    <property type="match status" value="1"/>
</dbReference>
<evidence type="ECO:0000256" key="36">
    <source>
        <dbReference type="ARBA" id="ARBA00048650"/>
    </source>
</evidence>
<dbReference type="Pfam" id="PF00698">
    <property type="entry name" value="Acyl_transf_1"/>
    <property type="match status" value="2"/>
</dbReference>
<evidence type="ECO:0000256" key="30">
    <source>
        <dbReference type="ARBA" id="ARBA00048051"/>
    </source>
</evidence>
<feature type="domain" description="Ketosynthase family 3 (KS3)" evidence="51">
    <location>
        <begin position="31"/>
        <end position="436"/>
    </location>
</feature>
<keyword evidence="2" id="KW-0596">Phosphopantetheine</keyword>
<dbReference type="SUPFAM" id="SSF51735">
    <property type="entry name" value="NAD(P)-binding Rossmann-fold domains"/>
    <property type="match status" value="4"/>
</dbReference>
<keyword evidence="5" id="KW-0702">S-nitrosylation</keyword>
<evidence type="ECO:0000256" key="6">
    <source>
        <dbReference type="ARBA" id="ARBA00022898"/>
    </source>
</evidence>
<evidence type="ECO:0000259" key="51">
    <source>
        <dbReference type="PROSITE" id="PS52004"/>
    </source>
</evidence>
<evidence type="ECO:0000256" key="26">
    <source>
        <dbReference type="ARBA" id="ARBA00047810"/>
    </source>
</evidence>
<protein>
    <submittedName>
        <fullName evidence="53">Fatty acid synthase-like</fullName>
    </submittedName>
</protein>
<feature type="region of interest" description="C-terminal hotdog fold" evidence="49">
    <location>
        <begin position="4202"/>
        <end position="4330"/>
    </location>
</feature>
<keyword evidence="4" id="KW-0808">Transferase</keyword>
<dbReference type="InterPro" id="IPR029058">
    <property type="entry name" value="AB_hydrolase_fold"/>
</dbReference>
<evidence type="ECO:0000256" key="44">
    <source>
        <dbReference type="ARBA" id="ARBA00049414"/>
    </source>
</evidence>
<evidence type="ECO:0000256" key="7">
    <source>
        <dbReference type="ARBA" id="ARBA00022990"/>
    </source>
</evidence>
<comment type="catalytic activity">
    <reaction evidence="15">
        <text>(3R)-hydroxyoctadecanoyl-[ACP] = (2E)-octadecenoyl-[ACP] + H2O</text>
        <dbReference type="Rhea" id="RHEA:41924"/>
        <dbReference type="Rhea" id="RHEA-COMP:9654"/>
        <dbReference type="Rhea" id="RHEA-COMP:9655"/>
        <dbReference type="ChEBI" id="CHEBI:15377"/>
        <dbReference type="ChEBI" id="CHEBI:78488"/>
        <dbReference type="ChEBI" id="CHEBI:78489"/>
    </reaction>
    <physiologicalReaction direction="left-to-right" evidence="15">
        <dbReference type="Rhea" id="RHEA:41925"/>
    </physiologicalReaction>
</comment>
<evidence type="ECO:0000256" key="25">
    <source>
        <dbReference type="ARBA" id="ARBA00047578"/>
    </source>
</evidence>
<dbReference type="Gene3D" id="3.40.47.10">
    <property type="match status" value="4"/>
</dbReference>
<comment type="catalytic activity">
    <reaction evidence="22">
        <text>3-oxodecanoyl-[ACP] + NADPH + H(+) = (3R)-hydroxydecanoyl-[ACP] + NADP(+)</text>
        <dbReference type="Rhea" id="RHEA:41856"/>
        <dbReference type="Rhea" id="RHEA-COMP:9637"/>
        <dbReference type="Rhea" id="RHEA-COMP:9638"/>
        <dbReference type="ChEBI" id="CHEBI:15378"/>
        <dbReference type="ChEBI" id="CHEBI:57783"/>
        <dbReference type="ChEBI" id="CHEBI:58349"/>
        <dbReference type="ChEBI" id="CHEBI:78464"/>
        <dbReference type="ChEBI" id="CHEBI:78466"/>
    </reaction>
    <physiologicalReaction direction="left-to-right" evidence="22">
        <dbReference type="Rhea" id="RHEA:41857"/>
    </physiologicalReaction>
</comment>
<evidence type="ECO:0000256" key="16">
    <source>
        <dbReference type="ARBA" id="ARBA00023401"/>
    </source>
</evidence>
<comment type="catalytic activity">
    <reaction evidence="27">
        <text>(2E)-hexenoyl-[ACP] + NADPH + H(+) = hexanoyl-[ACP] + NADP(+)</text>
        <dbReference type="Rhea" id="RHEA:41832"/>
        <dbReference type="Rhea" id="RHEA-COMP:9631"/>
        <dbReference type="Rhea" id="RHEA-COMP:9632"/>
        <dbReference type="ChEBI" id="CHEBI:15378"/>
        <dbReference type="ChEBI" id="CHEBI:57783"/>
        <dbReference type="ChEBI" id="CHEBI:58349"/>
        <dbReference type="ChEBI" id="CHEBI:78458"/>
        <dbReference type="ChEBI" id="CHEBI:78459"/>
    </reaction>
    <physiologicalReaction direction="left-to-right" evidence="27">
        <dbReference type="Rhea" id="RHEA:41833"/>
    </physiologicalReaction>
</comment>
<dbReference type="GO" id="GO:0004315">
    <property type="term" value="F:3-oxoacyl-[acyl-carrier-protein] synthase activity"/>
    <property type="evidence" value="ECO:0007669"/>
    <property type="project" value="UniProtKB-EC"/>
</dbReference>
<evidence type="ECO:0000256" key="40">
    <source>
        <dbReference type="ARBA" id="ARBA00049019"/>
    </source>
</evidence>
<evidence type="ECO:0000256" key="2">
    <source>
        <dbReference type="ARBA" id="ARBA00022450"/>
    </source>
</evidence>
<evidence type="ECO:0000256" key="45">
    <source>
        <dbReference type="ARBA" id="ARBA00049422"/>
    </source>
</evidence>
<dbReference type="FunFam" id="3.40.50.720:FF:000209">
    <property type="entry name" value="Polyketide synthase Pks12"/>
    <property type="match status" value="2"/>
</dbReference>
<keyword evidence="8" id="KW-0511">Multifunctional enzyme</keyword>
<name>A0ABD2CUD3_VESMC</name>
<dbReference type="PROSITE" id="PS00606">
    <property type="entry name" value="KS3_1"/>
    <property type="match status" value="2"/>
</dbReference>
<comment type="catalytic activity">
    <reaction evidence="39">
        <text>3-oxotetradecanoyl-[ACP] + NADPH + H(+) = (3R)-hydroxytetradecanoyl-[ACP] + NADP(+)</text>
        <dbReference type="Rhea" id="RHEA:41888"/>
        <dbReference type="Rhea" id="RHEA-COMP:9645"/>
        <dbReference type="Rhea" id="RHEA-COMP:9646"/>
        <dbReference type="ChEBI" id="CHEBI:15378"/>
        <dbReference type="ChEBI" id="CHEBI:57783"/>
        <dbReference type="ChEBI" id="CHEBI:58349"/>
        <dbReference type="ChEBI" id="CHEBI:78473"/>
        <dbReference type="ChEBI" id="CHEBI:78474"/>
    </reaction>
    <physiologicalReaction direction="left-to-right" evidence="39">
        <dbReference type="Rhea" id="RHEA:41889"/>
    </physiologicalReaction>
</comment>
<comment type="catalytic activity">
    <reaction evidence="33">
        <text>(2E)-octenoyl-[ACP] + NADPH + H(+) = octanoyl-[ACP] + NADP(+)</text>
        <dbReference type="Rhea" id="RHEA:41848"/>
        <dbReference type="Rhea" id="RHEA-COMP:9635"/>
        <dbReference type="Rhea" id="RHEA-COMP:9636"/>
        <dbReference type="ChEBI" id="CHEBI:15378"/>
        <dbReference type="ChEBI" id="CHEBI:57783"/>
        <dbReference type="ChEBI" id="CHEBI:58349"/>
        <dbReference type="ChEBI" id="CHEBI:78462"/>
        <dbReference type="ChEBI" id="CHEBI:78463"/>
    </reaction>
    <physiologicalReaction direction="left-to-right" evidence="33">
        <dbReference type="Rhea" id="RHEA:41849"/>
    </physiologicalReaction>
</comment>
<dbReference type="InterPro" id="IPR014031">
    <property type="entry name" value="Ketoacyl_synth_C"/>
</dbReference>
<keyword evidence="3" id="KW-0597">Phosphoprotein</keyword>
<evidence type="ECO:0000313" key="54">
    <source>
        <dbReference type="Proteomes" id="UP001607303"/>
    </source>
</evidence>
<evidence type="ECO:0000256" key="31">
    <source>
        <dbReference type="ARBA" id="ARBA00048281"/>
    </source>
</evidence>
<comment type="catalytic activity">
    <reaction evidence="46">
        <text>butanoyl-[ACP] + malonyl-[ACP] + H(+) = 3-oxohexanoyl-[ACP] + holo-[ACP] + CO2</text>
        <dbReference type="Rhea" id="RHEA:41820"/>
        <dbReference type="Rhea" id="RHEA-COMP:9623"/>
        <dbReference type="Rhea" id="RHEA-COMP:9628"/>
        <dbReference type="Rhea" id="RHEA-COMP:9629"/>
        <dbReference type="Rhea" id="RHEA-COMP:9685"/>
        <dbReference type="ChEBI" id="CHEBI:15378"/>
        <dbReference type="ChEBI" id="CHEBI:16526"/>
        <dbReference type="ChEBI" id="CHEBI:64479"/>
        <dbReference type="ChEBI" id="CHEBI:78449"/>
        <dbReference type="ChEBI" id="CHEBI:78454"/>
        <dbReference type="ChEBI" id="CHEBI:78456"/>
    </reaction>
    <physiologicalReaction direction="left-to-right" evidence="46">
        <dbReference type="Rhea" id="RHEA:41821"/>
    </physiologicalReaction>
</comment>
<evidence type="ECO:0000256" key="20">
    <source>
        <dbReference type="ARBA" id="ARBA00047394"/>
    </source>
</evidence>
<evidence type="ECO:0000256" key="43">
    <source>
        <dbReference type="ARBA" id="ARBA00049263"/>
    </source>
</evidence>
<dbReference type="CDD" id="cd08954">
    <property type="entry name" value="KR_1_FAS_SDR_x"/>
    <property type="match status" value="2"/>
</dbReference>
<keyword evidence="54" id="KW-1185">Reference proteome</keyword>
<dbReference type="InterPro" id="IPR013968">
    <property type="entry name" value="PKS_KR"/>
</dbReference>
<evidence type="ECO:0000256" key="3">
    <source>
        <dbReference type="ARBA" id="ARBA00022553"/>
    </source>
</evidence>
<evidence type="ECO:0000256" key="42">
    <source>
        <dbReference type="ARBA" id="ARBA00049171"/>
    </source>
</evidence>
<comment type="catalytic activity">
    <reaction evidence="21">
        <text>a (3R)-hydroxyacyl-[ACP] + NADP(+) = a 3-oxoacyl-[ACP] + NADPH + H(+)</text>
        <dbReference type="Rhea" id="RHEA:17397"/>
        <dbReference type="Rhea" id="RHEA-COMP:9916"/>
        <dbReference type="Rhea" id="RHEA-COMP:9945"/>
        <dbReference type="ChEBI" id="CHEBI:15378"/>
        <dbReference type="ChEBI" id="CHEBI:57783"/>
        <dbReference type="ChEBI" id="CHEBI:58349"/>
        <dbReference type="ChEBI" id="CHEBI:78776"/>
        <dbReference type="ChEBI" id="CHEBI:78827"/>
        <dbReference type="EC" id="1.1.1.100"/>
    </reaction>
    <physiologicalReaction direction="right-to-left" evidence="21">
        <dbReference type="Rhea" id="RHEA:17399"/>
    </physiologicalReaction>
</comment>
<dbReference type="Pfam" id="PF02801">
    <property type="entry name" value="Ketoacyl-synt_C"/>
    <property type="match status" value="3"/>
</dbReference>
<evidence type="ECO:0000256" key="41">
    <source>
        <dbReference type="ARBA" id="ARBA00049109"/>
    </source>
</evidence>
<dbReference type="InterPro" id="IPR049391">
    <property type="entry name" value="FAS_pseudo-KR"/>
</dbReference>
<comment type="catalytic activity">
    <reaction evidence="32">
        <text>tetradecanoyl-[ACP] + H2O = tetradecanoate + holo-[ACP] + H(+)</text>
        <dbReference type="Rhea" id="RHEA:30123"/>
        <dbReference type="Rhea" id="RHEA-COMP:9648"/>
        <dbReference type="Rhea" id="RHEA-COMP:9685"/>
        <dbReference type="ChEBI" id="CHEBI:15377"/>
        <dbReference type="ChEBI" id="CHEBI:15378"/>
        <dbReference type="ChEBI" id="CHEBI:30807"/>
        <dbReference type="ChEBI" id="CHEBI:64479"/>
        <dbReference type="ChEBI" id="CHEBI:78477"/>
        <dbReference type="EC" id="3.1.2.14"/>
    </reaction>
    <physiologicalReaction direction="left-to-right" evidence="32">
        <dbReference type="Rhea" id="RHEA:30124"/>
    </physiologicalReaction>
</comment>
<comment type="catalytic activity">
    <reaction evidence="34">
        <text>a fatty acyl-[ACP] + malonyl-[ACP] + H(+) = a 3-oxoacyl-[ACP] + holo-[ACP] + CO2</text>
        <dbReference type="Rhea" id="RHEA:22836"/>
        <dbReference type="Rhea" id="RHEA-COMP:9623"/>
        <dbReference type="Rhea" id="RHEA-COMP:9685"/>
        <dbReference type="Rhea" id="RHEA-COMP:9916"/>
        <dbReference type="Rhea" id="RHEA-COMP:14125"/>
        <dbReference type="ChEBI" id="CHEBI:15378"/>
        <dbReference type="ChEBI" id="CHEBI:16526"/>
        <dbReference type="ChEBI" id="CHEBI:64479"/>
        <dbReference type="ChEBI" id="CHEBI:78449"/>
        <dbReference type="ChEBI" id="CHEBI:78776"/>
        <dbReference type="ChEBI" id="CHEBI:138651"/>
        <dbReference type="EC" id="2.3.1.41"/>
    </reaction>
    <physiologicalReaction direction="left-to-right" evidence="34">
        <dbReference type="Rhea" id="RHEA:22837"/>
    </physiologicalReaction>
</comment>
<dbReference type="PROSITE" id="PS50075">
    <property type="entry name" value="CARRIER"/>
    <property type="match status" value="1"/>
</dbReference>
<evidence type="ECO:0000256" key="37">
    <source>
        <dbReference type="ARBA" id="ARBA00048691"/>
    </source>
</evidence>
<evidence type="ECO:0000256" key="19">
    <source>
        <dbReference type="ARBA" id="ARBA00047300"/>
    </source>
</evidence>
<dbReference type="InterPro" id="IPR001031">
    <property type="entry name" value="Thioesterase"/>
</dbReference>
<evidence type="ECO:0000256" key="34">
    <source>
        <dbReference type="ARBA" id="ARBA00048506"/>
    </source>
</evidence>
<comment type="catalytic activity">
    <reaction evidence="19">
        <text>3-oxooctadecanoyl-[ACP] + NADPH + H(+) = (3R)-hydroxyoctadecanoyl-[ACP] + NADP(+)</text>
        <dbReference type="Rhea" id="RHEA:41920"/>
        <dbReference type="Rhea" id="RHEA-COMP:9653"/>
        <dbReference type="Rhea" id="RHEA-COMP:9654"/>
        <dbReference type="ChEBI" id="CHEBI:15378"/>
        <dbReference type="ChEBI" id="CHEBI:57783"/>
        <dbReference type="ChEBI" id="CHEBI:58349"/>
        <dbReference type="ChEBI" id="CHEBI:78487"/>
        <dbReference type="ChEBI" id="CHEBI:78488"/>
    </reaction>
    <physiologicalReaction direction="left-to-right" evidence="19">
        <dbReference type="Rhea" id="RHEA:41921"/>
    </physiologicalReaction>
</comment>
<evidence type="ECO:0000256" key="4">
    <source>
        <dbReference type="ARBA" id="ARBA00022679"/>
    </source>
</evidence>
<comment type="catalytic activity">
    <reaction evidence="31">
        <text>(2E)-dodecenoyl-[ACP] + NADPH + H(+) = dodecanoyl-[ACP] + NADP(+)</text>
        <dbReference type="Rhea" id="RHEA:41880"/>
        <dbReference type="Rhea" id="RHEA-COMP:9643"/>
        <dbReference type="Rhea" id="RHEA-COMP:9644"/>
        <dbReference type="ChEBI" id="CHEBI:15378"/>
        <dbReference type="ChEBI" id="CHEBI:57783"/>
        <dbReference type="ChEBI" id="CHEBI:58349"/>
        <dbReference type="ChEBI" id="CHEBI:65264"/>
        <dbReference type="ChEBI" id="CHEBI:78472"/>
    </reaction>
    <physiologicalReaction direction="left-to-right" evidence="31">
        <dbReference type="Rhea" id="RHEA:41881"/>
    </physiologicalReaction>
</comment>
<comment type="catalytic activity">
    <reaction evidence="40">
        <text>(2E)-octadecenoyl-[ACP] + NADPH + H(+) = octadecanoyl-[ACP] + NADP(+)</text>
        <dbReference type="Rhea" id="RHEA:41928"/>
        <dbReference type="Rhea" id="RHEA-COMP:9655"/>
        <dbReference type="Rhea" id="RHEA-COMP:9656"/>
        <dbReference type="ChEBI" id="CHEBI:15378"/>
        <dbReference type="ChEBI" id="CHEBI:57783"/>
        <dbReference type="ChEBI" id="CHEBI:58349"/>
        <dbReference type="ChEBI" id="CHEBI:78489"/>
        <dbReference type="ChEBI" id="CHEBI:78495"/>
    </reaction>
    <physiologicalReaction direction="left-to-right" evidence="40">
        <dbReference type="Rhea" id="RHEA:41929"/>
    </physiologicalReaction>
</comment>
<proteinExistence type="predicted"/>
<evidence type="ECO:0000256" key="49">
    <source>
        <dbReference type="PROSITE-ProRule" id="PRU01363"/>
    </source>
</evidence>
<evidence type="ECO:0000256" key="13">
    <source>
        <dbReference type="ARBA" id="ARBA00023394"/>
    </source>
</evidence>
<evidence type="ECO:0000256" key="23">
    <source>
        <dbReference type="ARBA" id="ARBA00047451"/>
    </source>
</evidence>
<comment type="catalytic activity">
    <reaction evidence="43">
        <text>3-oxododecanoyl-[ACP] + NADPH + H(+) = (3R)-hydroxydodecanoyl-[ACP] + NADP(+)</text>
        <dbReference type="Rhea" id="RHEA:41872"/>
        <dbReference type="Rhea" id="RHEA-COMP:9641"/>
        <dbReference type="Rhea" id="RHEA-COMP:9642"/>
        <dbReference type="ChEBI" id="CHEBI:15378"/>
        <dbReference type="ChEBI" id="CHEBI:57783"/>
        <dbReference type="ChEBI" id="CHEBI:58349"/>
        <dbReference type="ChEBI" id="CHEBI:78469"/>
        <dbReference type="ChEBI" id="CHEBI:78470"/>
    </reaction>
    <physiologicalReaction direction="left-to-right" evidence="43">
        <dbReference type="Rhea" id="RHEA:41873"/>
    </physiologicalReaction>
</comment>
<dbReference type="InterPro" id="IPR014043">
    <property type="entry name" value="Acyl_transferase_dom"/>
</dbReference>
<feature type="domain" description="Ketosynthase family 3 (KS3)" evidence="51">
    <location>
        <begin position="2737"/>
        <end position="3155"/>
    </location>
</feature>
<dbReference type="PANTHER" id="PTHR43775:SF23">
    <property type="entry name" value="FATTY ACID SYNTHASE 3"/>
    <property type="match status" value="1"/>
</dbReference>
<feature type="region of interest" description="C-terminal hotdog fold" evidence="49">
    <location>
        <begin position="1011"/>
        <end position="1172"/>
    </location>
</feature>
<dbReference type="InterPro" id="IPR011032">
    <property type="entry name" value="GroES-like_sf"/>
</dbReference>
<sequence>MSTQNEAKKLLFPNQTKKTYKYLKYAKPEQGEEVVISGFAGRFPESDNMEKLKDNLFNCKDCITTDERRWKLEHSEIPKQTGKINNIKKFDALYFGTHFKQAHIMDPMSRMILEHTYEAIIDAGINPEDIRGTRTGVFLSICFSDTEATIFQSTFQTAGFGVTICSRDMIAQSISYWLGVIGPSYNVDTGCSSGLYAMEHAYTAILNGECEYAIVGGSNLCLHPYTSLQFARLGVLNQDGRCKVFDEDANGYTRSECVSVVFLQKAKTAKRIYATIVHTKTNCDGYKKEGITYPSKKMQSTLLEKFYKECGASTACIPYIEAHGTGTRVGDPEELNSIDQIFTKNRVTPLKIGSIKSNIGHTEGVSGICSIAKAIISMESGIIPPNINFNTPRKDVKGFREGRINIVTQLTPLDGEYIGVNSFGFGGSNAHLLLKSNPKIKINNEIPDNLPRLVAVSGRTSEAVKTILDEIDNRPTDIEFIRLLHDIHQKAIPGHFYRGYVITDIKQSGTKIWDIEKFCDTKKPICFVFPGMDSQWPGMCKTLMKFPTFVKAIEKCDAVLKPHELHIYQILTRTDNSILDNTLYSFVGIAAVQIGLVDLLTSVGILPDYIIGYSVGELGCAYADGSLTLEETILAAYWQGTSVIEAKIPHYSVAIVGLGYKDLINICPNDIDVVCHNGPESSTITGSVESLKAFVEKLQTNEIFAKVVSEKRIPYHSRYMASAESNLLANLKKVIPVAKHRSYKWLSTSVPRNEWSSAQFSSAEYLTNNLLKPVLFAETLNLIPNNAVTIEITPDSHLQEMISKPLQETIMNIALTQKDHKDNVKVFLEGLGKLYNVGFQLDLAKLYSPVEYPVSRGTPMISPLIRWEHSEDWFIMNFNNQEQLASGERIITVTYATEEFKYIKGHVVDGRNLFPGTGYLCLVWETLGMTINKLYSDRSVVMKNIKFSRATTIPNEGKVKMVVMIQKGSGKFEVIEGSAVVVTGRIHLVETNLSKEKIPTDIIKRNFKNEEEELNEKDIYKELKLRGYQYSGLFRSIRSASLSGRKGHIEWKNNWVAFMDNMLQMKIINADTRDLLVPTGIQKLMPKLINSVEIHKVSATAIARKRPVSDPIIEEYKFTAYRDRMETSLREILTLSVHITLENIPIIKVKTVELVVDMDNILAEKLVSPLLLDILNKLPLVQANVNVFIQGGKLDNIPEGIMVSELNMIETGEKASFAIGYDLLAIGKKNNLEKLLNSTKDGGFILSREQMNTSSNLSILQEFQLRIVLEKHTSEDFWVLLKKTDKIPKNTMIIDVNSNEFNWLHKVQSILARNEEQNIDNTRIILVEEGNFNSGLLGFINCLQKETGGNIFRAVLIQDLKAPKFSLNLPLYTEQLETDLVINVLRPGNVWGSYRHQLLRPCEPRLTYHGIINQTVRGDLSTIRWVDGPITKDYQGEDLVGIHYVALNFKDVMLSTGKISQGANVSRKDVDYLIGFEYSGKSISGRRIMGVKQNRCLSNFCQLDKIFSWTVPDSWSLEDAATVPCVYCTSIAALYINGRMQKGDRILIHAGSGGIGQAAINLALCEGCEVFTTVGTPEKRRFIKETFPSIDDNHIGNSRDTSFEKMILQETNGTGVDIVLNSLSEDKLQASLRCLAHRGRFLEIGKFDFAINNELSTRIFLKGISFHGVMLDQVMNTNDEIKNEIYLMFNKLMKENAIKPIVRTIFGKDQVEKALRFMAAGKHMGKVLIKIREENEPLNTPILTEPLYVCIPNKSYIVLGGLGGFGLELIDWLILRNAQNIVITSRNGIKYGYQHMRINLWKSYGVNIKILVGLDAADRGASELIVKTAIEQGPVDGIFNLAVSLKDGFCRNQTPETFEESFKGKAWATKCLDEVTRKLCPDLRHFVVFSSVSCGRGNAGQTNYGMANSIMERICEKRVEEGLPGLAIQWGAIGDVGLVAEMQNEDKEFVIGGTLLQRISSCLQELNGFLVQDKAVVASMVVAAKHGDGDVNNIVDAVLKILCIKDLNSINQHTSLPELGMDSMTAIEIKQTLEHIRNLNFAKLIEMNNKSTDNSNLNENDTNQILSITSMLRQLFGEVSSTELAIPLKTNPAEDRGEIFFLPGIEGYADVFKTLESNIKSPATCFQFALIYELNTVEAIANSFLPLILDKLKDRSDFLLVGYSFGSVLAIELTRMLEAKGFIGRLILIDGAPQHLKMFIQQNLRSSSQEELDNNILLDIMNAYVGLNVVELELELTKCNSWDEKLNAFFNVLSPEHKELFLKGNRRKAIHSLHVRLQAVMAYNPEPMPYLRAPITLFKPQFPSVLNAAYDYGLKNITESKVDVHTVEGNHTTILGAKEILMAINGEPFENAATIKKTADALQELSKFFIFADLEQIKKVVISEYACGFPEANNIQQGYNTLKYFKIFAGCNWTHHVTSMQCVNLVEEARWNRLIGLYVVDNAIVGESNLCLHPYMFLPFTHLDAAYTMDVESGWLLQGFRLSCKDVSVRFFKIIDAVVACGLEIHKVVANNISTIKWKTIEFYKDEENKSTEKFDSPMLWDISDTLPLPEANVNVFTSPKKLGGKDIFKDVTILVSNMTESRETALFVIGYGLLTNGKKNCMKQHETSFNIYEMKYKLRVVLGKRTSKKFCILLKKTNKIPESTMIIQRLNFMLLILILRTIMKEPGISFVLIQDLNNFFLKFFLNVSHYSEQFETNFITRFTMGIIKASATSTSCAQNAKCDRNIIYVCTSGIGRATINLACVVFTTVGTREKREFIKDTFSSINEHHTEHSRETSLEKMILQRTDGTGIDILKTLSDSSLLAHKGRFLENGKFDLAVSNQLSSKLFMKVINDEVKNEISSIFNKLIKKNAIESINRTFSSKDQVETALHVSRKAYGKSKLTFKVWLVINRLADSKKCSKYCPYFAKCHKIWLLTYENQIIQIIRPHTVDPMCKMMLKHTYKAIIDAGINPEDIRELRTGVFISVSLSDSETTLLYGKYQLGVTGPSYNVDTTCSSSHSAMKYAYRAIRNEQCDYEIVSGSNLCLHLYIPTTCSSYVETHGAGTRVGDPEELNYIDHIFTKNRTNPLKVEFVKSHIGHTEPANGISSIVKAIISMKSGIIPLNINFNGLRKDVKGLIEGRIDVVTQLTCLDGEYIAINSFDFGGGNAHVLLKSNPKIKINKELLCNDLSRLVAVSGRIAEAVENILNEKTEIYQNIMTGYEETKKLYKFFKYANPEPGEEVVISGFAGRFPESNNVEELKNNLFTSRDCITDDERRWKLDHSEISKQTGKINNIEKFDALFFGIHFKQAHTMDPMSRMMLEHTYEAIIDAGINPEDIRGSRTGVFVSACFSDSEATLLHGKLQAAGLGITSCSRDMTAQNISFWLGVTGPSYNIDTACSSSLYAMENAYRAIRSGQCDYAIVSGSNLCLHPYVSLQFTRLGRVLNQDGRCKVFDEDANGYTRSECVSVAFLQKAKTAKRIYATIIHAKTNCDGYKKEGITFPSKKMQSALLKKFYTECGISTACIPYIEAHGTGTRVGDPEELNSIDRIFKKNRSKPLKVGSVKSNIGHTEGASGISSTAKANIAIISMESGIIPPNINFNRPRKNVKGLIRGDINILTKLTPLDGEYIGINSFGFGGANAHVLLKSNPKIKIDKELPDDALPRLVAVSGRTAEAVETILNEIDKRPIDIEFIHLLHDIHRKAIPGHLYRGYMITDIKQFDTKVRGIEYISGTKRPICFVFPGMDSQWSGIYKDLMKFPTFAKVIEKCDAVLKPRKLHIYEILTSADNCILNNILHSFVGIAAIQVGLVELLTSVGILPDYIIGYSVGELGCAYADGSLTLEETILAAYLQGISIIEAKIPHCSVAVVGLGYKDLMNLCPNDIDVVCHNGPESSTITGSVESLKAFVEKLQANEIFAKVLSEKKIPYHSRYIAPANRILLANLRKGIPVAKPRSYKWLSTSVPRNEWSTSSAQFSSAEYLTNNLLKPVLFAETSNLIPNNAITIEITPHGQVKEISRKSLQKTVIALTQEHHKDIVKVFLEGLGKLYNVGLQLDLAKLYPPVEYPVSRGTLMISPFIRWEHSNDWFVAHFKKQEKLVSGERIVAIAIADEDFEYINGHVIDGRNLFPGTGYICLVWETLGMTIGNFYTEMPVVMENIKFNRATAIPKEGKVEMVVMIQKGSGKFEVVEGNAVIVTGRIRLIETNLSKEKIPADVIKRNVNNEDEELNEKDIYKELKLRGCQYSGLFRSIRSASISGRKGHIEWKKNWVAFMDNMLQMKIVNVDTRDLLVPIGINKIVIDTKAHQQYLQNIPVQFYENIDVIAAGGVEIHKVNTIAIARKRPISDPIIEEYKFTAYRDRLETSLREILTLSVHITLENIPIIKVKTIELVEDKDNILMEKLASPLVLDILSKLPLVQANVNVLTSRGNLNNIPEGVTVSELNMIESGDIASFAIGYSLLNGDNNNLKKLFKYTKDGGFILSREKPNATLNLSILQEFQLRIVLEKRNSEEYFILLRKTNKIPENTIIIDVNSNEFNWLQKVQAVLARNEAQSINNTRIILVEEGNFESGLLGFINCLKKEPGGDIFRAVLIQDLKAPKFSLNLPLYSEQLELDLVTNVLRPGNVWGSYRHQLLRPCEPRLTYHGIIDQPIRGDLSTIRWIEGPITKDYQNENLISIHYASLNFKDVMLSTGKIASEVCSRKDRDCVIGFEYSGKSITGHRIMGLNRNRCLSNFCYLDKTFSWTVPESWTLEDAATAPCVYCTCIAALYINGAMQKGDRILIHAGSGGIGQAAINLALREGCEVFTTVGTPEKREFIKETFPSIHDNHIGNSRDTSFEKMILEGTNGAGVDIVLNSLSEDKLQASLRCLAHKGRFLEIGKFDFAANNELSTKTFVKGISFHGVMLDQIMNTNDKVKNEISSIFNKLIKENAIKPIIRTVFGKDQVEKALRFMAAGKHMGKVLIKIREENEPLNTPILAEPSYTCIPNKSYIVLGGLGGFGLELIDWLILRNAQNIVITSRNGIKYGYQHMRINLWKSYGVNIKILVGLDAADRDASELIVKTAIDQGPVDGIFNLAVSLKDSICRNQTPETFEESFKGKAWATKYLDEVTRNLCPDLRHFVVFSSVSCGKGNIGQTNYGMANSIMEKICEKRVEEGFPGLAIQWGAIGDVGLIADMVNEDKELVIGGTLLQRISSCLQVLNIFLVQDKTVVASMVVAEKQANSDVNNVVDANISPHTSLAELGMDSMTVVEIKQTLEREYEIYLTASDIRNLNFAKLMEMNNKPIDNSNSNENETYQILSITNILKQFYDEILATEIAIPLKTNPVEGRDEIFFLPGIEGYADVFKTLESKIKSPATCFQLETNYELKTVEAMANSFLPHILDKLKGRSEFMLVGYSFGSLIAIELTRMLEAKGFIGRLILIDGAPQHLKILIHQHLHSSSQEELENNILLSVMNAYVAVNCSELKLELRKCNTWDEKVNAFFNVLSPEYRDLFLKGHQKKAILLLHGRFQSIIAYNPKPMPYVKTPITLFKPLFPSVQNAPYDYGLQNITEAKVDVHTVEGNHTTILGAKEILMAINGELENGTTFKEN</sequence>
<dbReference type="InterPro" id="IPR036736">
    <property type="entry name" value="ACP-like_sf"/>
</dbReference>
<evidence type="ECO:0000256" key="46">
    <source>
        <dbReference type="ARBA" id="ARBA00049449"/>
    </source>
</evidence>
<dbReference type="InterPro" id="IPR020841">
    <property type="entry name" value="PKS_Beta-ketoAc_synthase_dom"/>
</dbReference>
<comment type="catalytic activity">
    <reaction evidence="47">
        <text>(2E)-decenoyl-[ACP] + NADPH + H(+) = decanoyl-[ACP] + NADP(+)</text>
        <dbReference type="Rhea" id="RHEA:41864"/>
        <dbReference type="Rhea" id="RHEA-COMP:9639"/>
        <dbReference type="Rhea" id="RHEA-COMP:9640"/>
        <dbReference type="ChEBI" id="CHEBI:15378"/>
        <dbReference type="ChEBI" id="CHEBI:57783"/>
        <dbReference type="ChEBI" id="CHEBI:58349"/>
        <dbReference type="ChEBI" id="CHEBI:78467"/>
        <dbReference type="ChEBI" id="CHEBI:78468"/>
    </reaction>
    <physiologicalReaction direction="left-to-right" evidence="47">
        <dbReference type="Rhea" id="RHEA:41865"/>
    </physiologicalReaction>
</comment>
<dbReference type="SMART" id="SM00822">
    <property type="entry name" value="PKS_KR"/>
    <property type="match status" value="2"/>
</dbReference>
<evidence type="ECO:0000256" key="5">
    <source>
        <dbReference type="ARBA" id="ARBA00022799"/>
    </source>
</evidence>
<feature type="active site" description="Proton acceptor; for dehydratase activity" evidence="49">
    <location>
        <position position="906"/>
    </location>
</feature>
<evidence type="ECO:0000256" key="27">
    <source>
        <dbReference type="ARBA" id="ARBA00047897"/>
    </source>
</evidence>
<dbReference type="SMART" id="SM00827">
    <property type="entry name" value="PKS_AT"/>
    <property type="match status" value="2"/>
</dbReference>
<feature type="domain" description="Carrier" evidence="50">
    <location>
        <begin position="5186"/>
        <end position="5268"/>
    </location>
</feature>
<evidence type="ECO:0000256" key="29">
    <source>
        <dbReference type="ARBA" id="ARBA00047961"/>
    </source>
</evidence>
<feature type="region of interest" description="N-terminal hotdog fold" evidence="49">
    <location>
        <begin position="4063"/>
        <end position="4189"/>
    </location>
</feature>
<comment type="catalytic activity">
    <reaction evidence="29">
        <text>acetyl-[ACP] + malonyl-[ACP] + H(+) = 3-oxobutanoyl-[ACP] + holo-[ACP] + CO2</text>
        <dbReference type="Rhea" id="RHEA:41800"/>
        <dbReference type="Rhea" id="RHEA-COMP:9621"/>
        <dbReference type="Rhea" id="RHEA-COMP:9623"/>
        <dbReference type="Rhea" id="RHEA-COMP:9625"/>
        <dbReference type="Rhea" id="RHEA-COMP:9685"/>
        <dbReference type="ChEBI" id="CHEBI:15378"/>
        <dbReference type="ChEBI" id="CHEBI:16526"/>
        <dbReference type="ChEBI" id="CHEBI:64479"/>
        <dbReference type="ChEBI" id="CHEBI:78446"/>
        <dbReference type="ChEBI" id="CHEBI:78449"/>
        <dbReference type="ChEBI" id="CHEBI:78450"/>
    </reaction>
    <physiologicalReaction direction="left-to-right" evidence="29">
        <dbReference type="Rhea" id="RHEA:41801"/>
    </physiologicalReaction>
</comment>
<dbReference type="CDD" id="cd00833">
    <property type="entry name" value="PKS"/>
    <property type="match status" value="3"/>
</dbReference>
<comment type="catalytic activity">
    <reaction evidence="28">
        <text>3-oxobutanoyl-[ACP] + NADPH + H(+) = (3R)-hydroxybutanoyl-[ACP] + NADP(+)</text>
        <dbReference type="Rhea" id="RHEA:41804"/>
        <dbReference type="Rhea" id="RHEA-COMP:9625"/>
        <dbReference type="Rhea" id="RHEA-COMP:9626"/>
        <dbReference type="ChEBI" id="CHEBI:15378"/>
        <dbReference type="ChEBI" id="CHEBI:57783"/>
        <dbReference type="ChEBI" id="CHEBI:58349"/>
        <dbReference type="ChEBI" id="CHEBI:78450"/>
        <dbReference type="ChEBI" id="CHEBI:78451"/>
    </reaction>
    <physiologicalReaction direction="left-to-right" evidence="28">
        <dbReference type="Rhea" id="RHEA:41805"/>
    </physiologicalReaction>
</comment>
<evidence type="ECO:0000256" key="17">
    <source>
        <dbReference type="ARBA" id="ARBA00023402"/>
    </source>
</evidence>
<dbReference type="InterPro" id="IPR036291">
    <property type="entry name" value="NAD(P)-bd_dom_sf"/>
</dbReference>
<comment type="catalytic activity">
    <reaction evidence="13">
        <text>a (3R)-hydroxyacyl-[ACP] = a (2E)-enoyl-[ACP] + H2O</text>
        <dbReference type="Rhea" id="RHEA:13097"/>
        <dbReference type="Rhea" id="RHEA-COMP:9925"/>
        <dbReference type="Rhea" id="RHEA-COMP:9945"/>
        <dbReference type="ChEBI" id="CHEBI:15377"/>
        <dbReference type="ChEBI" id="CHEBI:78784"/>
        <dbReference type="ChEBI" id="CHEBI:78827"/>
        <dbReference type="EC" id="4.2.1.59"/>
    </reaction>
    <physiologicalReaction direction="left-to-right" evidence="13">
        <dbReference type="Rhea" id="RHEA:13098"/>
    </physiologicalReaction>
</comment>
<comment type="function">
    <text evidence="18">Fatty acid synthetase is a multifunctional enzyme that catalyzes the de novo biosynthesis of long-chain saturated fatty acids starting from acetyl-CoA and malonyl-CoA in the presence of NADPH. This multifunctional protein contains 7 catalytic activities and a site for the binding of the prosthetic group 4'-phosphopantetheine of the acyl carrier protein ([ACP]) domain.</text>
</comment>
<comment type="catalytic activity">
    <reaction evidence="38">
        <text>hexadecanoyl-[ACP] + H2O = hexadecanoate + holo-[ACP] + H(+)</text>
        <dbReference type="Rhea" id="RHEA:41932"/>
        <dbReference type="Rhea" id="RHEA-COMP:9652"/>
        <dbReference type="Rhea" id="RHEA-COMP:9685"/>
        <dbReference type="ChEBI" id="CHEBI:7896"/>
        <dbReference type="ChEBI" id="CHEBI:15377"/>
        <dbReference type="ChEBI" id="CHEBI:15378"/>
        <dbReference type="ChEBI" id="CHEBI:64479"/>
        <dbReference type="ChEBI" id="CHEBI:78483"/>
        <dbReference type="EC" id="3.1.2.14"/>
    </reaction>
    <physiologicalReaction direction="left-to-right" evidence="38">
        <dbReference type="Rhea" id="RHEA:41933"/>
    </physiologicalReaction>
</comment>
<comment type="catalytic activity">
    <reaction evidence="23">
        <text>tetradecanoyl-[ACP] + malonyl-[ACP] + H(+) = 3-oxohexadecanoyl-[ACP] + holo-[ACP] + CO2</text>
        <dbReference type="Rhea" id="RHEA:41900"/>
        <dbReference type="Rhea" id="RHEA-COMP:9623"/>
        <dbReference type="Rhea" id="RHEA-COMP:9648"/>
        <dbReference type="Rhea" id="RHEA-COMP:9649"/>
        <dbReference type="Rhea" id="RHEA-COMP:9685"/>
        <dbReference type="ChEBI" id="CHEBI:15378"/>
        <dbReference type="ChEBI" id="CHEBI:16526"/>
        <dbReference type="ChEBI" id="CHEBI:64479"/>
        <dbReference type="ChEBI" id="CHEBI:78449"/>
        <dbReference type="ChEBI" id="CHEBI:78477"/>
        <dbReference type="ChEBI" id="CHEBI:78478"/>
    </reaction>
    <physiologicalReaction direction="left-to-right" evidence="23">
        <dbReference type="Rhea" id="RHEA:41901"/>
    </physiologicalReaction>
</comment>
<comment type="catalytic activity">
    <reaction evidence="25">
        <text>dodecanoyl-[ACP] + malonyl-[ACP] + H(+) = 3-oxotetradecanoyl-[ACP] + holo-[ACP] + CO2</text>
        <dbReference type="Rhea" id="RHEA:41884"/>
        <dbReference type="Rhea" id="RHEA-COMP:9623"/>
        <dbReference type="Rhea" id="RHEA-COMP:9644"/>
        <dbReference type="Rhea" id="RHEA-COMP:9645"/>
        <dbReference type="Rhea" id="RHEA-COMP:9685"/>
        <dbReference type="ChEBI" id="CHEBI:15378"/>
        <dbReference type="ChEBI" id="CHEBI:16526"/>
        <dbReference type="ChEBI" id="CHEBI:64479"/>
        <dbReference type="ChEBI" id="CHEBI:65264"/>
        <dbReference type="ChEBI" id="CHEBI:78449"/>
        <dbReference type="ChEBI" id="CHEBI:78473"/>
    </reaction>
    <physiologicalReaction direction="left-to-right" evidence="25">
        <dbReference type="Rhea" id="RHEA:41885"/>
    </physiologicalReaction>
</comment>
<organism evidence="53 54">
    <name type="scientific">Vespula maculifrons</name>
    <name type="common">Eastern yellow jacket</name>
    <name type="synonym">Wasp</name>
    <dbReference type="NCBI Taxonomy" id="7453"/>
    <lineage>
        <taxon>Eukaryota</taxon>
        <taxon>Metazoa</taxon>
        <taxon>Ecdysozoa</taxon>
        <taxon>Arthropoda</taxon>
        <taxon>Hexapoda</taxon>
        <taxon>Insecta</taxon>
        <taxon>Pterygota</taxon>
        <taxon>Neoptera</taxon>
        <taxon>Endopterygota</taxon>
        <taxon>Hymenoptera</taxon>
        <taxon>Apocrita</taxon>
        <taxon>Aculeata</taxon>
        <taxon>Vespoidea</taxon>
        <taxon>Vespidae</taxon>
        <taxon>Vespinae</taxon>
        <taxon>Vespula</taxon>
    </lineage>
</organism>
<dbReference type="PROSITE" id="PS52019">
    <property type="entry name" value="PKS_MFAS_DH"/>
    <property type="match status" value="2"/>
</dbReference>
<dbReference type="Pfam" id="PF16197">
    <property type="entry name" value="KAsynt_C_assoc"/>
    <property type="match status" value="3"/>
</dbReference>
<evidence type="ECO:0000256" key="14">
    <source>
        <dbReference type="ARBA" id="ARBA00023398"/>
    </source>
</evidence>
<dbReference type="CDD" id="cd05195">
    <property type="entry name" value="enoyl_red"/>
    <property type="match status" value="2"/>
</dbReference>
<feature type="active site" description="Proton donor; for dehydratase activity" evidence="49">
    <location>
        <position position="1060"/>
    </location>
</feature>
<dbReference type="InterPro" id="IPR014030">
    <property type="entry name" value="Ketoacyl_synth_N"/>
</dbReference>
<comment type="catalytic activity">
    <reaction evidence="48">
        <text>octanoyl-[ACP] + malonyl-[ACP] + H(+) = 3-oxodecanoyl-[ACP] + holo-[ACP] + CO2</text>
        <dbReference type="Rhea" id="RHEA:41852"/>
        <dbReference type="Rhea" id="RHEA-COMP:9623"/>
        <dbReference type="Rhea" id="RHEA-COMP:9636"/>
        <dbReference type="Rhea" id="RHEA-COMP:9637"/>
        <dbReference type="Rhea" id="RHEA-COMP:9685"/>
        <dbReference type="ChEBI" id="CHEBI:15378"/>
        <dbReference type="ChEBI" id="CHEBI:16526"/>
        <dbReference type="ChEBI" id="CHEBI:64479"/>
        <dbReference type="ChEBI" id="CHEBI:78449"/>
        <dbReference type="ChEBI" id="CHEBI:78463"/>
        <dbReference type="ChEBI" id="CHEBI:78464"/>
    </reaction>
    <physiologicalReaction direction="left-to-right" evidence="48">
        <dbReference type="Rhea" id="RHEA:41853"/>
    </physiologicalReaction>
</comment>
<evidence type="ECO:0000256" key="12">
    <source>
        <dbReference type="ARBA" id="ARBA00023388"/>
    </source>
</evidence>
<evidence type="ECO:0000256" key="10">
    <source>
        <dbReference type="ARBA" id="ARBA00023351"/>
    </source>
</evidence>
<evidence type="ECO:0000256" key="39">
    <source>
        <dbReference type="ARBA" id="ARBA00048935"/>
    </source>
</evidence>
<dbReference type="Gene3D" id="3.40.50.720">
    <property type="entry name" value="NAD(P)-binding Rossmann-like Domain"/>
    <property type="match status" value="2"/>
</dbReference>
<dbReference type="Gene3D" id="3.40.50.1820">
    <property type="entry name" value="alpha/beta hydrolase"/>
    <property type="match status" value="2"/>
</dbReference>
<dbReference type="InterPro" id="IPR057326">
    <property type="entry name" value="KR_dom"/>
</dbReference>
<dbReference type="InterPro" id="IPR016039">
    <property type="entry name" value="Thiolase-like"/>
</dbReference>
<dbReference type="Pfam" id="PF13602">
    <property type="entry name" value="ADH_zinc_N_2"/>
    <property type="match status" value="2"/>
</dbReference>
<dbReference type="SUPFAM" id="SSF53901">
    <property type="entry name" value="Thiolase-like"/>
    <property type="match status" value="4"/>
</dbReference>
<dbReference type="Gene3D" id="3.40.366.10">
    <property type="entry name" value="Malonyl-Coenzyme A Acyl Carrier Protein, domain 2"/>
    <property type="match status" value="2"/>
</dbReference>
<evidence type="ECO:0000313" key="53">
    <source>
        <dbReference type="EMBL" id="KAL2748289.1"/>
    </source>
</evidence>
<feature type="domain" description="PKS/mFAS DH" evidence="52">
    <location>
        <begin position="4063"/>
        <end position="4330"/>
    </location>
</feature>
<comment type="catalytic activity">
    <reaction evidence="45">
        <text>3-oxooctanoyl-[ACP] + NADPH + H(+) = (3R)-hydroxyoctanoyl-[ACP] + NADP(+)</text>
        <dbReference type="Rhea" id="RHEA:41840"/>
        <dbReference type="Rhea" id="RHEA-COMP:9633"/>
        <dbReference type="Rhea" id="RHEA-COMP:9634"/>
        <dbReference type="ChEBI" id="CHEBI:15378"/>
        <dbReference type="ChEBI" id="CHEBI:57783"/>
        <dbReference type="ChEBI" id="CHEBI:58349"/>
        <dbReference type="ChEBI" id="CHEBI:78460"/>
        <dbReference type="ChEBI" id="CHEBI:78461"/>
    </reaction>
    <physiologicalReaction direction="left-to-right" evidence="45">
        <dbReference type="Rhea" id="RHEA:41841"/>
    </physiologicalReaction>
</comment>
<comment type="catalytic activity">
    <reaction evidence="16">
        <text>(3R)-hydroxyhexadecanoyl-[ACP] = (2E)-hexadecenoyl-[ACP] + H2O</text>
        <dbReference type="Rhea" id="RHEA:41908"/>
        <dbReference type="Rhea" id="RHEA-COMP:9650"/>
        <dbReference type="Rhea" id="RHEA-COMP:9651"/>
        <dbReference type="ChEBI" id="CHEBI:15377"/>
        <dbReference type="ChEBI" id="CHEBI:78480"/>
        <dbReference type="ChEBI" id="CHEBI:78481"/>
    </reaction>
    <physiologicalReaction direction="left-to-right" evidence="16">
        <dbReference type="Rhea" id="RHEA:41909"/>
    </physiologicalReaction>
</comment>
<comment type="catalytic activity">
    <reaction evidence="14">
        <text>(3R)-hydroxytetradecanoyl-[ACP] = (2E)-tetradecenoyl-[ACP] + H2O</text>
        <dbReference type="Rhea" id="RHEA:41892"/>
        <dbReference type="Rhea" id="RHEA-COMP:9646"/>
        <dbReference type="Rhea" id="RHEA-COMP:9647"/>
        <dbReference type="ChEBI" id="CHEBI:15377"/>
        <dbReference type="ChEBI" id="CHEBI:78474"/>
        <dbReference type="ChEBI" id="CHEBI:78475"/>
    </reaction>
    <physiologicalReaction direction="left-to-right" evidence="14">
        <dbReference type="Rhea" id="RHEA:41893"/>
    </physiologicalReaction>
</comment>
<evidence type="ECO:0000256" key="35">
    <source>
        <dbReference type="ARBA" id="ARBA00048571"/>
    </source>
</evidence>
<keyword evidence="6" id="KW-0663">Pyridoxal phosphate</keyword>
<dbReference type="GO" id="GO:0004313">
    <property type="term" value="F:[acyl-carrier-protein] S-acetyltransferase activity"/>
    <property type="evidence" value="ECO:0007669"/>
    <property type="project" value="UniProtKB-EC"/>
</dbReference>
<dbReference type="InterPro" id="IPR032821">
    <property type="entry name" value="PKS_assoc"/>
</dbReference>
<keyword evidence="7" id="KW-0007">Acetylation</keyword>
<dbReference type="SUPFAM" id="SSF47336">
    <property type="entry name" value="ACP-like"/>
    <property type="match status" value="2"/>
</dbReference>
<comment type="catalytic activity">
    <reaction evidence="26">
        <text>(2E)-hexadecenoyl-[ACP] + NADPH + H(+) = hexadecanoyl-[ACP] + NADP(+)</text>
        <dbReference type="Rhea" id="RHEA:41912"/>
        <dbReference type="Rhea" id="RHEA-COMP:9651"/>
        <dbReference type="Rhea" id="RHEA-COMP:9652"/>
        <dbReference type="ChEBI" id="CHEBI:15378"/>
        <dbReference type="ChEBI" id="CHEBI:57783"/>
        <dbReference type="ChEBI" id="CHEBI:58349"/>
        <dbReference type="ChEBI" id="CHEBI:78481"/>
        <dbReference type="ChEBI" id="CHEBI:78483"/>
    </reaction>
    <physiologicalReaction direction="left-to-right" evidence="26">
        <dbReference type="Rhea" id="RHEA:41913"/>
    </physiologicalReaction>
</comment>
<dbReference type="SUPFAM" id="SSF53474">
    <property type="entry name" value="alpha/beta-Hydrolases"/>
    <property type="match status" value="2"/>
</dbReference>
<evidence type="ECO:0000256" key="47">
    <source>
        <dbReference type="ARBA" id="ARBA00049521"/>
    </source>
</evidence>
<dbReference type="SMART" id="SM00829">
    <property type="entry name" value="PKS_ER"/>
    <property type="match status" value="2"/>
</dbReference>
<dbReference type="PANTHER" id="PTHR43775">
    <property type="entry name" value="FATTY ACID SYNTHASE"/>
    <property type="match status" value="1"/>
</dbReference>
<dbReference type="Gene3D" id="3.10.129.110">
    <property type="entry name" value="Polyketide synthase dehydratase"/>
    <property type="match status" value="2"/>
</dbReference>
<dbReference type="InterPro" id="IPR016035">
    <property type="entry name" value="Acyl_Trfase/lysoPLipase"/>
</dbReference>
<dbReference type="SMART" id="SM00825">
    <property type="entry name" value="PKS_KS"/>
    <property type="match status" value="2"/>
</dbReference>
<evidence type="ECO:0000259" key="52">
    <source>
        <dbReference type="PROSITE" id="PS52019"/>
    </source>
</evidence>
<dbReference type="EMBL" id="JAYRBN010000032">
    <property type="protein sequence ID" value="KAL2748289.1"/>
    <property type="molecule type" value="Genomic_DNA"/>
</dbReference>
<dbReference type="GO" id="GO:0004316">
    <property type="term" value="F:3-oxoacyl-[acyl-carrier-protein] reductase (NADPH) activity"/>
    <property type="evidence" value="ECO:0007669"/>
    <property type="project" value="UniProtKB-EC"/>
</dbReference>
<evidence type="ECO:0000256" key="22">
    <source>
        <dbReference type="ARBA" id="ARBA00047440"/>
    </source>
</evidence>
<comment type="catalytic activity">
    <reaction evidence="41">
        <text>decanoyl-[ACP] + malonyl-[ACP] + H(+) = 3-oxododecanoyl-[ACP] + holo-[ACP] + CO2</text>
        <dbReference type="Rhea" id="RHEA:41868"/>
        <dbReference type="Rhea" id="RHEA-COMP:9623"/>
        <dbReference type="Rhea" id="RHEA-COMP:9640"/>
        <dbReference type="Rhea" id="RHEA-COMP:9641"/>
        <dbReference type="Rhea" id="RHEA-COMP:9685"/>
        <dbReference type="ChEBI" id="CHEBI:15378"/>
        <dbReference type="ChEBI" id="CHEBI:16526"/>
        <dbReference type="ChEBI" id="CHEBI:64479"/>
        <dbReference type="ChEBI" id="CHEBI:78449"/>
        <dbReference type="ChEBI" id="CHEBI:78468"/>
        <dbReference type="ChEBI" id="CHEBI:78469"/>
    </reaction>
    <physiologicalReaction direction="left-to-right" evidence="41">
        <dbReference type="Rhea" id="RHEA:41869"/>
    </physiologicalReaction>
</comment>
<comment type="caution">
    <text evidence="53">The sequence shown here is derived from an EMBL/GenBank/DDBJ whole genome shotgun (WGS) entry which is preliminary data.</text>
</comment>
<dbReference type="Proteomes" id="UP001607303">
    <property type="component" value="Unassembled WGS sequence"/>
</dbReference>
<comment type="catalytic activity">
    <reaction evidence="12">
        <text>(3R)-hydroxydecanoyl-[ACP] = (2E)-decenoyl-[ACP] + H2O</text>
        <dbReference type="Rhea" id="RHEA:41860"/>
        <dbReference type="Rhea" id="RHEA-COMP:9638"/>
        <dbReference type="Rhea" id="RHEA-COMP:9639"/>
        <dbReference type="ChEBI" id="CHEBI:15377"/>
        <dbReference type="ChEBI" id="CHEBI:78466"/>
        <dbReference type="ChEBI" id="CHEBI:78467"/>
    </reaction>
    <physiologicalReaction direction="left-to-right" evidence="12">
        <dbReference type="Rhea" id="RHEA:41861"/>
    </physiologicalReaction>
</comment>
<comment type="catalytic activity">
    <reaction evidence="10">
        <text>(3R)-hydroxydodecanoyl-[ACP] = (2E)-dodecenoyl-[ACP] + H2O</text>
        <dbReference type="Rhea" id="RHEA:41876"/>
        <dbReference type="Rhea" id="RHEA-COMP:9642"/>
        <dbReference type="Rhea" id="RHEA-COMP:9643"/>
        <dbReference type="ChEBI" id="CHEBI:15377"/>
        <dbReference type="ChEBI" id="CHEBI:78470"/>
        <dbReference type="ChEBI" id="CHEBI:78472"/>
    </reaction>
    <physiologicalReaction direction="left-to-right" evidence="10">
        <dbReference type="Rhea" id="RHEA:41877"/>
    </physiologicalReaction>
</comment>
<dbReference type="PROSITE" id="PS52004">
    <property type="entry name" value="KS3_2"/>
    <property type="match status" value="3"/>
</dbReference>
<dbReference type="GO" id="GO:0019171">
    <property type="term" value="F:(3R)-hydroxyacyl-[acyl-carrier-protein] dehydratase activity"/>
    <property type="evidence" value="ECO:0007669"/>
    <property type="project" value="UniProtKB-EC"/>
</dbReference>
<evidence type="ECO:0000256" key="28">
    <source>
        <dbReference type="ARBA" id="ARBA00047953"/>
    </source>
</evidence>
<evidence type="ECO:0000256" key="24">
    <source>
        <dbReference type="ARBA" id="ARBA00047500"/>
    </source>
</evidence>
<comment type="catalytic activity">
    <reaction evidence="11">
        <text>(3R)-hydroxyhexanoyl-[ACP] = (2E)-hexenoyl-[ACP] + H2O</text>
        <dbReference type="Rhea" id="RHEA:41828"/>
        <dbReference type="Rhea" id="RHEA-COMP:9630"/>
        <dbReference type="Rhea" id="RHEA-COMP:9631"/>
        <dbReference type="ChEBI" id="CHEBI:15377"/>
        <dbReference type="ChEBI" id="CHEBI:78457"/>
        <dbReference type="ChEBI" id="CHEBI:78458"/>
    </reaction>
    <physiologicalReaction direction="left-to-right" evidence="11">
        <dbReference type="Rhea" id="RHEA:41829"/>
    </physiologicalReaction>
</comment>
<evidence type="ECO:0000259" key="50">
    <source>
        <dbReference type="PROSITE" id="PS50075"/>
    </source>
</evidence>
<evidence type="ECO:0000256" key="9">
    <source>
        <dbReference type="ARBA" id="ARBA00023332"/>
    </source>
</evidence>
<feature type="domain" description="Ketosynthase family 3 (KS3)" evidence="51">
    <location>
        <begin position="3220"/>
        <end position="3629"/>
    </location>
</feature>
<reference evidence="53 54" key="1">
    <citation type="journal article" date="2024" name="Ann. Entomol. Soc. Am.">
        <title>Genomic analyses of the southern and eastern yellowjacket wasps (Hymenoptera: Vespidae) reveal evolutionary signatures of social life.</title>
        <authorList>
            <person name="Catto M.A."/>
            <person name="Caine P.B."/>
            <person name="Orr S.E."/>
            <person name="Hunt B.G."/>
            <person name="Goodisman M.A.D."/>
        </authorList>
    </citation>
    <scope>NUCLEOTIDE SEQUENCE [LARGE SCALE GENOMIC DNA]</scope>
    <source>
        <strain evidence="53">232</strain>
        <tissue evidence="53">Head and thorax</tissue>
    </source>
</reference>
<comment type="catalytic activity">
    <reaction evidence="9">
        <text>(3R)-hydroxyoctanoyl-[ACP] = (2E)-octenoyl-[ACP] + H2O</text>
        <dbReference type="Rhea" id="RHEA:41844"/>
        <dbReference type="Rhea" id="RHEA-COMP:9634"/>
        <dbReference type="Rhea" id="RHEA-COMP:9635"/>
        <dbReference type="ChEBI" id="CHEBI:15377"/>
        <dbReference type="ChEBI" id="CHEBI:78461"/>
        <dbReference type="ChEBI" id="CHEBI:78462"/>
    </reaction>
    <physiologicalReaction direction="left-to-right" evidence="9">
        <dbReference type="Rhea" id="RHEA:41845"/>
    </physiologicalReaction>
</comment>
<evidence type="ECO:0000256" key="32">
    <source>
        <dbReference type="ARBA" id="ARBA00048289"/>
    </source>
</evidence>
<comment type="catalytic activity">
    <reaction evidence="17">
        <text>(3R)-hydroxybutanoyl-[ACP] = (2E)-butenoyl-[ACP] + H2O</text>
        <dbReference type="Rhea" id="RHEA:41808"/>
        <dbReference type="Rhea" id="RHEA-COMP:9626"/>
        <dbReference type="Rhea" id="RHEA-COMP:9627"/>
        <dbReference type="ChEBI" id="CHEBI:15377"/>
        <dbReference type="ChEBI" id="CHEBI:78451"/>
        <dbReference type="ChEBI" id="CHEBI:78453"/>
    </reaction>
    <physiologicalReaction direction="left-to-right" evidence="17">
        <dbReference type="Rhea" id="RHEA:41809"/>
    </physiologicalReaction>
</comment>
<dbReference type="SUPFAM" id="SSF52151">
    <property type="entry name" value="FabD/lysophospholipase-like"/>
    <property type="match status" value="2"/>
</dbReference>
<feature type="region of interest" description="N-terminal hotdog fold" evidence="49">
    <location>
        <begin position="869"/>
        <end position="1000"/>
    </location>
</feature>
<evidence type="ECO:0000256" key="33">
    <source>
        <dbReference type="ARBA" id="ARBA00048420"/>
    </source>
</evidence>
<comment type="pathway">
    <text evidence="1">Lipid metabolism.</text>
</comment>
<comment type="catalytic activity">
    <reaction evidence="35">
        <text>3-oxohexanoyl-[ACP] + NADPH + H(+) = (3R)-hydroxyhexanoyl-[ACP] + NADP(+)</text>
        <dbReference type="Rhea" id="RHEA:41824"/>
        <dbReference type="Rhea" id="RHEA-COMP:9629"/>
        <dbReference type="Rhea" id="RHEA-COMP:9630"/>
        <dbReference type="ChEBI" id="CHEBI:15378"/>
        <dbReference type="ChEBI" id="CHEBI:57783"/>
        <dbReference type="ChEBI" id="CHEBI:58349"/>
        <dbReference type="ChEBI" id="CHEBI:78456"/>
        <dbReference type="ChEBI" id="CHEBI:78457"/>
    </reaction>
    <physiologicalReaction direction="left-to-right" evidence="35">
        <dbReference type="Rhea" id="RHEA:41825"/>
    </physiologicalReaction>
</comment>
<evidence type="ECO:0000256" key="18">
    <source>
        <dbReference type="ARBA" id="ARBA00023442"/>
    </source>
</evidence>
<dbReference type="InterPro" id="IPR018201">
    <property type="entry name" value="Ketoacyl_synth_AS"/>
</dbReference>
<dbReference type="InterPro" id="IPR042104">
    <property type="entry name" value="PKS_dehydratase_sf"/>
</dbReference>
<feature type="domain" description="PKS/mFAS DH" evidence="52">
    <location>
        <begin position="869"/>
        <end position="1172"/>
    </location>
</feature>
<dbReference type="InterPro" id="IPR020806">
    <property type="entry name" value="PKS_PP-bd"/>
</dbReference>
<dbReference type="InterPro" id="IPR009081">
    <property type="entry name" value="PP-bd_ACP"/>
</dbReference>
<accession>A0ABD2CUD3</accession>
<dbReference type="InterPro" id="IPR020843">
    <property type="entry name" value="ER"/>
</dbReference>
<dbReference type="GO" id="GO:0141148">
    <property type="term" value="F:enoyl-[acyl-carrier-protein] reductase (NADPH) activity"/>
    <property type="evidence" value="ECO:0007669"/>
    <property type="project" value="UniProtKB-EC"/>
</dbReference>
<comment type="catalytic activity">
    <reaction evidence="37">
        <text>holo-[ACP] + acetyl-CoA = acetyl-[ACP] + CoA</text>
        <dbReference type="Rhea" id="RHEA:41788"/>
        <dbReference type="Rhea" id="RHEA-COMP:9621"/>
        <dbReference type="Rhea" id="RHEA-COMP:9685"/>
        <dbReference type="ChEBI" id="CHEBI:57287"/>
        <dbReference type="ChEBI" id="CHEBI:57288"/>
        <dbReference type="ChEBI" id="CHEBI:64479"/>
        <dbReference type="ChEBI" id="CHEBI:78446"/>
        <dbReference type="EC" id="2.3.1.38"/>
    </reaction>
    <physiologicalReaction direction="left-to-right" evidence="37">
        <dbReference type="Rhea" id="RHEA:41789"/>
    </physiologicalReaction>
</comment>
<evidence type="ECO:0000256" key="8">
    <source>
        <dbReference type="ARBA" id="ARBA00023268"/>
    </source>
</evidence>
<dbReference type="GO" id="GO:0016297">
    <property type="term" value="F:fatty acyl-[ACP] hydrolase activity"/>
    <property type="evidence" value="ECO:0007669"/>
    <property type="project" value="UniProtKB-EC"/>
</dbReference>
<feature type="active site" description="Proton acceptor; for dehydratase activity" evidence="49">
    <location>
        <position position="4100"/>
    </location>
</feature>
<comment type="catalytic activity">
    <reaction evidence="20">
        <text>hexanoyl-[ACP] + malonyl-[ACP] + H(+) = 3-oxooctanoyl-[ACP] + holo-[ACP] + CO2</text>
        <dbReference type="Rhea" id="RHEA:41836"/>
        <dbReference type="Rhea" id="RHEA-COMP:9623"/>
        <dbReference type="Rhea" id="RHEA-COMP:9632"/>
        <dbReference type="Rhea" id="RHEA-COMP:9633"/>
        <dbReference type="Rhea" id="RHEA-COMP:9685"/>
        <dbReference type="ChEBI" id="CHEBI:15378"/>
        <dbReference type="ChEBI" id="CHEBI:16526"/>
        <dbReference type="ChEBI" id="CHEBI:64479"/>
        <dbReference type="ChEBI" id="CHEBI:78449"/>
        <dbReference type="ChEBI" id="CHEBI:78459"/>
        <dbReference type="ChEBI" id="CHEBI:78460"/>
    </reaction>
    <physiologicalReaction direction="left-to-right" evidence="20">
        <dbReference type="Rhea" id="RHEA:41837"/>
    </physiologicalReaction>
</comment>
<dbReference type="InterPro" id="IPR049900">
    <property type="entry name" value="PKS_mFAS_DH"/>
</dbReference>
<comment type="catalytic activity">
    <reaction evidence="24">
        <text>(2E)-butenoyl-[ACP] + NADPH + H(+) = butanoyl-[ACP] + NADP(+)</text>
        <dbReference type="Rhea" id="RHEA:41812"/>
        <dbReference type="Rhea" id="RHEA-COMP:9627"/>
        <dbReference type="Rhea" id="RHEA-COMP:9628"/>
        <dbReference type="ChEBI" id="CHEBI:15378"/>
        <dbReference type="ChEBI" id="CHEBI:57783"/>
        <dbReference type="ChEBI" id="CHEBI:58349"/>
        <dbReference type="ChEBI" id="CHEBI:78453"/>
        <dbReference type="ChEBI" id="CHEBI:78454"/>
    </reaction>
    <physiologicalReaction direction="left-to-right" evidence="24">
        <dbReference type="Rhea" id="RHEA:41813"/>
    </physiologicalReaction>
</comment>
<dbReference type="Pfam" id="PF08659">
    <property type="entry name" value="KR"/>
    <property type="match status" value="2"/>
</dbReference>
<comment type="catalytic activity">
    <reaction evidence="36">
        <text>a 2,3-saturated acyl-[ACP] + NADP(+) = a (2E)-enoyl-[ACP] + NADPH + H(+)</text>
        <dbReference type="Rhea" id="RHEA:22564"/>
        <dbReference type="Rhea" id="RHEA-COMP:9925"/>
        <dbReference type="Rhea" id="RHEA-COMP:9926"/>
        <dbReference type="ChEBI" id="CHEBI:15378"/>
        <dbReference type="ChEBI" id="CHEBI:57783"/>
        <dbReference type="ChEBI" id="CHEBI:58349"/>
        <dbReference type="ChEBI" id="CHEBI:78784"/>
        <dbReference type="ChEBI" id="CHEBI:78785"/>
        <dbReference type="EC" id="1.3.1.39"/>
    </reaction>
    <physiologicalReaction direction="right-to-left" evidence="36">
        <dbReference type="Rhea" id="RHEA:22566"/>
    </physiologicalReaction>
</comment>
<dbReference type="Gene3D" id="1.10.1200.10">
    <property type="entry name" value="ACP-like"/>
    <property type="match status" value="2"/>
</dbReference>
<dbReference type="InterPro" id="IPR001227">
    <property type="entry name" value="Ac_transferase_dom_sf"/>
</dbReference>
<gene>
    <name evidence="53" type="ORF">V1477_003574</name>
</gene>
<evidence type="ECO:0000256" key="38">
    <source>
        <dbReference type="ARBA" id="ARBA00048704"/>
    </source>
</evidence>
<evidence type="ECO:0000256" key="48">
    <source>
        <dbReference type="ARBA" id="ARBA00049533"/>
    </source>
</evidence>
<dbReference type="Pfam" id="PF00975">
    <property type="entry name" value="Thioesterase"/>
    <property type="match status" value="2"/>
</dbReference>
<evidence type="ECO:0000256" key="21">
    <source>
        <dbReference type="ARBA" id="ARBA00047400"/>
    </source>
</evidence>
<comment type="catalytic activity">
    <reaction evidence="42">
        <text>(2E)-tetradecenoyl-[ACP] + NADPH + H(+) = tetradecanoyl-[ACP] + NADP(+)</text>
        <dbReference type="Rhea" id="RHEA:41896"/>
        <dbReference type="Rhea" id="RHEA-COMP:9647"/>
        <dbReference type="Rhea" id="RHEA-COMP:9648"/>
        <dbReference type="ChEBI" id="CHEBI:15378"/>
        <dbReference type="ChEBI" id="CHEBI:57783"/>
        <dbReference type="ChEBI" id="CHEBI:58349"/>
        <dbReference type="ChEBI" id="CHEBI:78475"/>
        <dbReference type="ChEBI" id="CHEBI:78477"/>
    </reaction>
    <physiologicalReaction direction="left-to-right" evidence="42">
        <dbReference type="Rhea" id="RHEA:41897"/>
    </physiologicalReaction>
</comment>
<dbReference type="Pfam" id="PF00109">
    <property type="entry name" value="ketoacyl-synt"/>
    <property type="match status" value="4"/>
</dbReference>
<evidence type="ECO:0000256" key="15">
    <source>
        <dbReference type="ARBA" id="ARBA00023399"/>
    </source>
</evidence>
<dbReference type="Gene3D" id="3.30.70.3290">
    <property type="match status" value="2"/>
</dbReference>
<evidence type="ECO:0000256" key="1">
    <source>
        <dbReference type="ARBA" id="ARBA00005189"/>
    </source>
</evidence>
<dbReference type="Pfam" id="PF21149">
    <property type="entry name" value="FAS_pseudo-KR"/>
    <property type="match status" value="2"/>
</dbReference>
<dbReference type="SUPFAM" id="SSF50129">
    <property type="entry name" value="GroES-like"/>
    <property type="match status" value="2"/>
</dbReference>
<evidence type="ECO:0000256" key="11">
    <source>
        <dbReference type="ARBA" id="ARBA00023373"/>
    </source>
</evidence>
<dbReference type="InterPro" id="IPR050091">
    <property type="entry name" value="PKS_NRPS_Biosynth_Enz"/>
</dbReference>